<dbReference type="EMBL" id="CAEKKB010000002">
    <property type="protein sequence ID" value="CAB4300886.1"/>
    <property type="molecule type" value="Genomic_DNA"/>
</dbReference>
<dbReference type="Proteomes" id="UP000507245">
    <property type="component" value="Unassembled WGS sequence"/>
</dbReference>
<name>A0A6J5U2S5_PRUAR</name>
<sequence>MQVEVTDQCIVKSNDYNNIPFKWQILGQGEMMAEYVEYCVHISVENLSSLLEISDAHLL</sequence>
<reference evidence="1 3" key="2">
    <citation type="submission" date="2020-05" db="EMBL/GenBank/DDBJ databases">
        <authorList>
            <person name="Campoy J."/>
            <person name="Schneeberger K."/>
            <person name="Spophaly S."/>
        </authorList>
    </citation>
    <scope>NUCLEOTIDE SEQUENCE [LARGE SCALE GENOMIC DNA]</scope>
    <source>
        <strain evidence="1">PruArmRojPasFocal</strain>
    </source>
</reference>
<protein>
    <submittedName>
        <fullName evidence="1">Uncharacterized protein</fullName>
    </submittedName>
</protein>
<dbReference type="AlphaFoldDB" id="A0A6J5U2S5"/>
<gene>
    <name evidence="1" type="ORF">CURHAP_LOCUS16619</name>
    <name evidence="2" type="ORF">ORAREDHAP_LOCUS16197</name>
</gene>
<evidence type="ECO:0000313" key="3">
    <source>
        <dbReference type="Proteomes" id="UP000507222"/>
    </source>
</evidence>
<dbReference type="Proteomes" id="UP000507222">
    <property type="component" value="Unassembled WGS sequence"/>
</dbReference>
<proteinExistence type="predicted"/>
<dbReference type="EMBL" id="CAEKDK010000002">
    <property type="protein sequence ID" value="CAB4270486.1"/>
    <property type="molecule type" value="Genomic_DNA"/>
</dbReference>
<reference evidence="4" key="1">
    <citation type="journal article" date="2020" name="Genome Biol.">
        <title>Gamete binning: chromosome-level and haplotype-resolved genome assembly enabled by high-throughput single-cell sequencing of gamete genomes.</title>
        <authorList>
            <person name="Campoy J.A."/>
            <person name="Sun H."/>
            <person name="Goel M."/>
            <person name="Jiao W.-B."/>
            <person name="Folz-Donahue K."/>
            <person name="Wang N."/>
            <person name="Rubio M."/>
            <person name="Liu C."/>
            <person name="Kukat C."/>
            <person name="Ruiz D."/>
            <person name="Huettel B."/>
            <person name="Schneeberger K."/>
        </authorList>
    </citation>
    <scope>NUCLEOTIDE SEQUENCE [LARGE SCALE GENOMIC DNA]</scope>
    <source>
        <strain evidence="4">cv. Rojo Pasion</strain>
    </source>
</reference>
<evidence type="ECO:0000313" key="2">
    <source>
        <dbReference type="EMBL" id="CAB4300886.1"/>
    </source>
</evidence>
<organism evidence="1 3">
    <name type="scientific">Prunus armeniaca</name>
    <name type="common">Apricot</name>
    <name type="synonym">Armeniaca vulgaris</name>
    <dbReference type="NCBI Taxonomy" id="36596"/>
    <lineage>
        <taxon>Eukaryota</taxon>
        <taxon>Viridiplantae</taxon>
        <taxon>Streptophyta</taxon>
        <taxon>Embryophyta</taxon>
        <taxon>Tracheophyta</taxon>
        <taxon>Spermatophyta</taxon>
        <taxon>Magnoliopsida</taxon>
        <taxon>eudicotyledons</taxon>
        <taxon>Gunneridae</taxon>
        <taxon>Pentapetalae</taxon>
        <taxon>rosids</taxon>
        <taxon>fabids</taxon>
        <taxon>Rosales</taxon>
        <taxon>Rosaceae</taxon>
        <taxon>Amygdaloideae</taxon>
        <taxon>Amygdaleae</taxon>
        <taxon>Prunus</taxon>
    </lineage>
</organism>
<accession>A0A6J5U2S5</accession>
<evidence type="ECO:0000313" key="4">
    <source>
        <dbReference type="Proteomes" id="UP000507245"/>
    </source>
</evidence>
<keyword evidence="4" id="KW-1185">Reference proteome</keyword>
<evidence type="ECO:0000313" key="1">
    <source>
        <dbReference type="EMBL" id="CAB4270486.1"/>
    </source>
</evidence>